<name>A0A7Y9JLY8_9ACTN</name>
<feature type="region of interest" description="Disordered" evidence="1">
    <location>
        <begin position="82"/>
        <end position="107"/>
    </location>
</feature>
<feature type="compositionally biased region" description="Basic residues" evidence="1">
    <location>
        <begin position="8"/>
        <end position="18"/>
    </location>
</feature>
<organism evidence="2 3">
    <name type="scientific">Actinomadura luteofluorescens</name>
    <dbReference type="NCBI Taxonomy" id="46163"/>
    <lineage>
        <taxon>Bacteria</taxon>
        <taxon>Bacillati</taxon>
        <taxon>Actinomycetota</taxon>
        <taxon>Actinomycetes</taxon>
        <taxon>Streptosporangiales</taxon>
        <taxon>Thermomonosporaceae</taxon>
        <taxon>Actinomadura</taxon>
    </lineage>
</organism>
<feature type="compositionally biased region" description="Low complexity" evidence="1">
    <location>
        <begin position="19"/>
        <end position="28"/>
    </location>
</feature>
<dbReference type="EMBL" id="JACCBA010000001">
    <property type="protein sequence ID" value="NYD52014.1"/>
    <property type="molecule type" value="Genomic_DNA"/>
</dbReference>
<feature type="region of interest" description="Disordered" evidence="1">
    <location>
        <begin position="1"/>
        <end position="48"/>
    </location>
</feature>
<keyword evidence="3" id="KW-1185">Reference proteome</keyword>
<evidence type="ECO:0000313" key="2">
    <source>
        <dbReference type="EMBL" id="NYD52014.1"/>
    </source>
</evidence>
<dbReference type="Proteomes" id="UP000529783">
    <property type="component" value="Unassembled WGS sequence"/>
</dbReference>
<evidence type="ECO:0000256" key="1">
    <source>
        <dbReference type="SAM" id="MobiDB-lite"/>
    </source>
</evidence>
<gene>
    <name evidence="2" type="ORF">BJY14_007997</name>
</gene>
<evidence type="ECO:0000313" key="3">
    <source>
        <dbReference type="Proteomes" id="UP000529783"/>
    </source>
</evidence>
<comment type="caution">
    <text evidence="2">The sequence shown here is derived from an EMBL/GenBank/DDBJ whole genome shotgun (WGS) entry which is preliminary data.</text>
</comment>
<protein>
    <submittedName>
        <fullName evidence="2">Uncharacterized protein</fullName>
    </submittedName>
</protein>
<proteinExistence type="predicted"/>
<reference evidence="2 3" key="1">
    <citation type="submission" date="2020-07" db="EMBL/GenBank/DDBJ databases">
        <title>Sequencing the genomes of 1000 actinobacteria strains.</title>
        <authorList>
            <person name="Klenk H.-P."/>
        </authorList>
    </citation>
    <scope>NUCLEOTIDE SEQUENCE [LARGE SCALE GENOMIC DNA]</scope>
    <source>
        <strain evidence="2 3">DSM 40398</strain>
    </source>
</reference>
<feature type="compositionally biased region" description="Basic and acidic residues" evidence="1">
    <location>
        <begin position="33"/>
        <end position="47"/>
    </location>
</feature>
<accession>A0A7Y9JLY8</accession>
<sequence length="185" mass="20794">MADDPACRRKHRHRRRPRSTAAPRPETAGARRPSVDRSRPARHELTNRADAAAFSPGDRRLVSLGSCFHRWRRRAGRLMRCGRHRAKGGGGPLVRRPPPPGNQHHTSRRMWWRRTGHRTPGAPSTTLTKRFPRLVPATGVMDVQPARSRSHFPWPSGVLSDQAEMASRFGECRVNGGSDDQGDAR</sequence>
<dbReference type="AlphaFoldDB" id="A0A7Y9JLY8"/>